<reference evidence="4" key="1">
    <citation type="journal article" date="2002" name="Antimicrob. Agents Chemother.">
        <title>Biosynthetic gene cluster of simocyclinone, a natural multihybrid antibiotic.</title>
        <authorList>
            <person name="Trefzer A."/>
            <person name="Pelzer S."/>
            <person name="Schimana J."/>
            <person name="Stockert S."/>
            <person name="Bihlmaier C."/>
            <person name="Fiedler H.P."/>
            <person name="Welzel K."/>
            <person name="Vente A."/>
            <person name="Bechthold A."/>
        </authorList>
    </citation>
    <scope>NUCLEOTIDE SEQUENCE</scope>
    <source>
        <strain evidence="4">Tue6040</strain>
    </source>
</reference>
<organism evidence="4">
    <name type="scientific">Streptomyces antibioticus</name>
    <dbReference type="NCBI Taxonomy" id="1890"/>
    <lineage>
        <taxon>Bacteria</taxon>
        <taxon>Bacillati</taxon>
        <taxon>Actinomycetota</taxon>
        <taxon>Actinomycetes</taxon>
        <taxon>Kitasatosporales</taxon>
        <taxon>Streptomycetaceae</taxon>
        <taxon>Streptomyces</taxon>
    </lineage>
</organism>
<evidence type="ECO:0000313" key="4">
    <source>
        <dbReference type="EMBL" id="AAK06786.1"/>
    </source>
</evidence>
<dbReference type="PROSITE" id="PS50075">
    <property type="entry name" value="CARRIER"/>
    <property type="match status" value="1"/>
</dbReference>
<dbReference type="SMART" id="SM00823">
    <property type="entry name" value="PKS_PP"/>
    <property type="match status" value="1"/>
</dbReference>
<gene>
    <name evidence="4" type="primary">simA3</name>
    <name evidence="5" type="synonym">sim4</name>
</gene>
<dbReference type="AlphaFoldDB" id="Q9AMJ1"/>
<dbReference type="EMBL" id="AF324838">
    <property type="protein sequence ID" value="AAK06786.1"/>
    <property type="molecule type" value="Genomic_DNA"/>
</dbReference>
<proteinExistence type="predicted"/>
<dbReference type="Gene3D" id="1.10.1200.10">
    <property type="entry name" value="ACP-like"/>
    <property type="match status" value="1"/>
</dbReference>
<dbReference type="PROSITE" id="PS00012">
    <property type="entry name" value="PHOSPHOPANTETHEINE"/>
    <property type="match status" value="1"/>
</dbReference>
<dbReference type="EMBL" id="AF322256">
    <property type="protein sequence ID" value="AAL15582.1"/>
    <property type="molecule type" value="Genomic_DNA"/>
</dbReference>
<keyword evidence="2" id="KW-0597">Phosphoprotein</keyword>
<dbReference type="InterPro" id="IPR036736">
    <property type="entry name" value="ACP-like_sf"/>
</dbReference>
<name>Q9AMJ1_STRAT</name>
<accession>Q9AMJ1</accession>
<evidence type="ECO:0000313" key="5">
    <source>
        <dbReference type="EMBL" id="AAL15582.1"/>
    </source>
</evidence>
<dbReference type="GO" id="GO:0017000">
    <property type="term" value="P:antibiotic biosynthetic process"/>
    <property type="evidence" value="ECO:0007669"/>
    <property type="project" value="UniProtKB-ARBA"/>
</dbReference>
<keyword evidence="1" id="KW-0596">Phosphopantetheine</keyword>
<dbReference type="Pfam" id="PF00550">
    <property type="entry name" value="PP-binding"/>
    <property type="match status" value="1"/>
</dbReference>
<evidence type="ECO:0000256" key="2">
    <source>
        <dbReference type="ARBA" id="ARBA00022553"/>
    </source>
</evidence>
<feature type="domain" description="Carrier" evidence="3">
    <location>
        <begin position="5"/>
        <end position="83"/>
    </location>
</feature>
<dbReference type="GO" id="GO:0031177">
    <property type="term" value="F:phosphopantetheine binding"/>
    <property type="evidence" value="ECO:0007669"/>
    <property type="project" value="InterPro"/>
</dbReference>
<evidence type="ECO:0000256" key="1">
    <source>
        <dbReference type="ARBA" id="ARBA00022450"/>
    </source>
</evidence>
<dbReference type="InterPro" id="IPR020806">
    <property type="entry name" value="PKS_PP-bd"/>
</dbReference>
<sequence length="88" mass="9539">MQTTEFTLDDLRRILRDGAGASEDVDLEGDIIDVAFEDLGYESIALLETCSRIEREYGISLDDDAVSEAPTPRALVAIVNTHLIAVAG</sequence>
<protein>
    <submittedName>
        <fullName evidence="4">Putative acyl carrier protein SimA3</fullName>
    </submittedName>
    <submittedName>
        <fullName evidence="5">Sim4</fullName>
    </submittedName>
</protein>
<dbReference type="InterPro" id="IPR006162">
    <property type="entry name" value="Ppantetheine_attach_site"/>
</dbReference>
<reference evidence="5" key="2">
    <citation type="journal article" date="2002" name="Arch. Microbiol.">
        <title>Cloning and analysis of the simocyclinone biosynthetic gene cluster of Streptomyces antibioticus Tu 6040.</title>
        <authorList>
            <person name="Galm U."/>
            <person name="Schimana J."/>
            <person name="Fiedler H.-P."/>
            <person name="Schmidt J."/>
            <person name="Li S.-M."/>
            <person name="Heide L."/>
        </authorList>
    </citation>
    <scope>NUCLEOTIDE SEQUENCE</scope>
    <source>
        <strain evidence="5">Tu 6040</strain>
    </source>
</reference>
<dbReference type="SUPFAM" id="SSF47336">
    <property type="entry name" value="ACP-like"/>
    <property type="match status" value="1"/>
</dbReference>
<evidence type="ECO:0000259" key="3">
    <source>
        <dbReference type="PROSITE" id="PS50075"/>
    </source>
</evidence>
<reference evidence="4" key="3">
    <citation type="submission" date="2011-11" db="EMBL/GenBank/DDBJ databases">
        <title>The simocyclinone biosynthetic gene cluster isolated from Streptomyces antibioticus Tue6040.</title>
        <authorList>
            <person name="Trefzer A."/>
            <person name="Bechthold A."/>
        </authorList>
    </citation>
    <scope>NUCLEOTIDE SEQUENCE</scope>
    <source>
        <strain evidence="4">Tue6040</strain>
    </source>
</reference>
<dbReference type="InterPro" id="IPR009081">
    <property type="entry name" value="PP-bd_ACP"/>
</dbReference>